<proteinExistence type="predicted"/>
<name>A0A9P6XP65_RHIOR</name>
<reference evidence="2" key="1">
    <citation type="journal article" date="2020" name="Microb. Genom.">
        <title>Genetic diversity of clinical and environmental Mucorales isolates obtained from an investigation of mucormycosis cases among solid organ transplant recipients.</title>
        <authorList>
            <person name="Nguyen M.H."/>
            <person name="Kaul D."/>
            <person name="Muto C."/>
            <person name="Cheng S.J."/>
            <person name="Richter R.A."/>
            <person name="Bruno V.M."/>
            <person name="Liu G."/>
            <person name="Beyhan S."/>
            <person name="Sundermann A.J."/>
            <person name="Mounaud S."/>
            <person name="Pasculle A.W."/>
            <person name="Nierman W.C."/>
            <person name="Driscoll E."/>
            <person name="Cumbie R."/>
            <person name="Clancy C.J."/>
            <person name="Dupont C.L."/>
        </authorList>
    </citation>
    <scope>NUCLEOTIDE SEQUENCE</scope>
    <source>
        <strain evidence="2">GL16</strain>
    </source>
</reference>
<dbReference type="Proteomes" id="UP000717996">
    <property type="component" value="Unassembled WGS sequence"/>
</dbReference>
<evidence type="ECO:0000256" key="1">
    <source>
        <dbReference type="SAM" id="SignalP"/>
    </source>
</evidence>
<dbReference type="EMBL" id="JAANIT010007667">
    <property type="protein sequence ID" value="KAG1529673.1"/>
    <property type="molecule type" value="Genomic_DNA"/>
</dbReference>
<dbReference type="AlphaFoldDB" id="A0A9P6XP65"/>
<keyword evidence="1" id="KW-0732">Signal</keyword>
<comment type="caution">
    <text evidence="2">The sequence shown here is derived from an EMBL/GenBank/DDBJ whole genome shotgun (WGS) entry which is preliminary data.</text>
</comment>
<gene>
    <name evidence="2" type="ORF">G6F51_014072</name>
</gene>
<feature type="chain" id="PRO_5040123785" description="Secreted protein" evidence="1">
    <location>
        <begin position="34"/>
        <end position="95"/>
    </location>
</feature>
<feature type="signal peptide" evidence="1">
    <location>
        <begin position="1"/>
        <end position="33"/>
    </location>
</feature>
<sequence>MREPSSEPPLVPRILMMRVILSMISGLVAPAAADTTACRSCPLAVLRPPPPPMLCATMPAEPLPCVAIVPVFTPRLGLEAVPPPEPPTPPLPPVW</sequence>
<protein>
    <recommendedName>
        <fullName evidence="4">Secreted protein</fullName>
    </recommendedName>
</protein>
<accession>A0A9P6XP65</accession>
<organism evidence="2 3">
    <name type="scientific">Rhizopus oryzae</name>
    <name type="common">Mucormycosis agent</name>
    <name type="synonym">Rhizopus arrhizus var. delemar</name>
    <dbReference type="NCBI Taxonomy" id="64495"/>
    <lineage>
        <taxon>Eukaryota</taxon>
        <taxon>Fungi</taxon>
        <taxon>Fungi incertae sedis</taxon>
        <taxon>Mucoromycota</taxon>
        <taxon>Mucoromycotina</taxon>
        <taxon>Mucoromycetes</taxon>
        <taxon>Mucorales</taxon>
        <taxon>Mucorineae</taxon>
        <taxon>Rhizopodaceae</taxon>
        <taxon>Rhizopus</taxon>
    </lineage>
</organism>
<evidence type="ECO:0000313" key="3">
    <source>
        <dbReference type="Proteomes" id="UP000717996"/>
    </source>
</evidence>
<evidence type="ECO:0000313" key="2">
    <source>
        <dbReference type="EMBL" id="KAG1529673.1"/>
    </source>
</evidence>
<evidence type="ECO:0008006" key="4">
    <source>
        <dbReference type="Google" id="ProtNLM"/>
    </source>
</evidence>